<dbReference type="Pfam" id="PF00651">
    <property type="entry name" value="BTB"/>
    <property type="match status" value="1"/>
</dbReference>
<dbReference type="Proteomes" id="UP001465976">
    <property type="component" value="Unassembled WGS sequence"/>
</dbReference>
<dbReference type="InterPro" id="IPR000210">
    <property type="entry name" value="BTB/POZ_dom"/>
</dbReference>
<evidence type="ECO:0000313" key="4">
    <source>
        <dbReference type="Proteomes" id="UP001465976"/>
    </source>
</evidence>
<feature type="region of interest" description="Disordered" evidence="1">
    <location>
        <begin position="1"/>
        <end position="31"/>
    </location>
</feature>
<accession>A0ABR3FUN5</accession>
<dbReference type="Gene3D" id="3.30.710.10">
    <property type="entry name" value="Potassium Channel Kv1.1, Chain A"/>
    <property type="match status" value="1"/>
</dbReference>
<evidence type="ECO:0000313" key="3">
    <source>
        <dbReference type="EMBL" id="KAL0579204.1"/>
    </source>
</evidence>
<name>A0ABR3FUN5_9AGAR</name>
<evidence type="ECO:0000256" key="1">
    <source>
        <dbReference type="SAM" id="MobiDB-lite"/>
    </source>
</evidence>
<proteinExistence type="predicted"/>
<keyword evidence="4" id="KW-1185">Reference proteome</keyword>
<gene>
    <name evidence="3" type="ORF">V5O48_002827</name>
</gene>
<evidence type="ECO:0000259" key="2">
    <source>
        <dbReference type="PROSITE" id="PS50097"/>
    </source>
</evidence>
<organism evidence="3 4">
    <name type="scientific">Marasmius crinis-equi</name>
    <dbReference type="NCBI Taxonomy" id="585013"/>
    <lineage>
        <taxon>Eukaryota</taxon>
        <taxon>Fungi</taxon>
        <taxon>Dikarya</taxon>
        <taxon>Basidiomycota</taxon>
        <taxon>Agaricomycotina</taxon>
        <taxon>Agaricomycetes</taxon>
        <taxon>Agaricomycetidae</taxon>
        <taxon>Agaricales</taxon>
        <taxon>Marasmiineae</taxon>
        <taxon>Marasmiaceae</taxon>
        <taxon>Marasmius</taxon>
    </lineage>
</organism>
<dbReference type="SUPFAM" id="SSF54695">
    <property type="entry name" value="POZ domain"/>
    <property type="match status" value="1"/>
</dbReference>
<protein>
    <recommendedName>
        <fullName evidence="2">BTB domain-containing protein</fullName>
    </recommendedName>
</protein>
<dbReference type="PROSITE" id="PS50097">
    <property type="entry name" value="BTB"/>
    <property type="match status" value="1"/>
</dbReference>
<dbReference type="SMART" id="SM00225">
    <property type="entry name" value="BTB"/>
    <property type="match status" value="1"/>
</dbReference>
<sequence>MKAAIPPPTPLPEKPPVGLVPPAPSYPVPTQPSVPIRDPKYYIDEEMAIFLVDMHLFRIHRHILRRESVVFDSMFECPPPAEGREGQSDDNPIVLQGVTRAEFLALMDYFYKGSFFKSESDNKTTREEYIDLLSIATRFECIEARQKAVQGIEGHVLDPVQKIVLAQTYDVSQWLVPAYVELCQRDNPLTHDEALQIGLEKVILIGNARENRASIVIGGNSDHTCWQLRGHSPLYAPIPTTTDGKVTMTATSSLEGLPPELASVIISSAQYYARQVSHRHEKVEFRADMYFDNEINYPAIAGLYLLSSPIPVPDERSGEIFRVKSVSFRLRGADQGWATFGGDGTYHNSHTWFEASILQPVVPGSDRDTCPVNLQSDGAILTFRKASDARRSLKQFGLQFRDQLREYDIEWIKGQEVELKEVKTGMGVGLGDGKGFVETLRPGDRVALWARAEQALWKNIVDEATIVIDYEVL</sequence>
<dbReference type="CDD" id="cd18186">
    <property type="entry name" value="BTB_POZ_ZBTB_KLHL-like"/>
    <property type="match status" value="1"/>
</dbReference>
<dbReference type="InterPro" id="IPR011333">
    <property type="entry name" value="SKP1/BTB/POZ_sf"/>
</dbReference>
<feature type="domain" description="BTB" evidence="2">
    <location>
        <begin position="46"/>
        <end position="119"/>
    </location>
</feature>
<dbReference type="EMBL" id="JBAHYK010000068">
    <property type="protein sequence ID" value="KAL0579204.1"/>
    <property type="molecule type" value="Genomic_DNA"/>
</dbReference>
<comment type="caution">
    <text evidence="3">The sequence shown here is derived from an EMBL/GenBank/DDBJ whole genome shotgun (WGS) entry which is preliminary data.</text>
</comment>
<reference evidence="3 4" key="1">
    <citation type="submission" date="2024-02" db="EMBL/GenBank/DDBJ databases">
        <title>A draft genome for the cacao thread blight pathogen Marasmius crinis-equi.</title>
        <authorList>
            <person name="Cohen S.P."/>
            <person name="Baruah I.K."/>
            <person name="Amoako-Attah I."/>
            <person name="Bukari Y."/>
            <person name="Meinhardt L.W."/>
            <person name="Bailey B.A."/>
        </authorList>
    </citation>
    <scope>NUCLEOTIDE SEQUENCE [LARGE SCALE GENOMIC DNA]</scope>
    <source>
        <strain evidence="3 4">GH-76</strain>
    </source>
</reference>